<dbReference type="EMBL" id="JAEQMY010000018">
    <property type="protein sequence ID" value="MBL0405126.1"/>
    <property type="molecule type" value="Genomic_DNA"/>
</dbReference>
<feature type="domain" description="Ketoreductase" evidence="4">
    <location>
        <begin position="16"/>
        <end position="202"/>
    </location>
</feature>
<evidence type="ECO:0000313" key="5">
    <source>
        <dbReference type="EMBL" id="MBL0405126.1"/>
    </source>
</evidence>
<dbReference type="GO" id="GO:0016491">
    <property type="term" value="F:oxidoreductase activity"/>
    <property type="evidence" value="ECO:0007669"/>
    <property type="project" value="UniProtKB-KW"/>
</dbReference>
<dbReference type="GO" id="GO:0016020">
    <property type="term" value="C:membrane"/>
    <property type="evidence" value="ECO:0007669"/>
    <property type="project" value="TreeGrafter"/>
</dbReference>
<dbReference type="PANTHER" id="PTHR44196:SF1">
    <property type="entry name" value="DEHYDROGENASE_REDUCTASE SDR FAMILY MEMBER 7B"/>
    <property type="match status" value="1"/>
</dbReference>
<dbReference type="AlphaFoldDB" id="A0A936Z7W0"/>
<keyword evidence="6" id="KW-1185">Reference proteome</keyword>
<dbReference type="PROSITE" id="PS00061">
    <property type="entry name" value="ADH_SHORT"/>
    <property type="match status" value="1"/>
</dbReference>
<evidence type="ECO:0000256" key="1">
    <source>
        <dbReference type="ARBA" id="ARBA00006484"/>
    </source>
</evidence>
<dbReference type="Proteomes" id="UP000605848">
    <property type="component" value="Unassembled WGS sequence"/>
</dbReference>
<name>A0A936Z7W0_9HYPH</name>
<dbReference type="InterPro" id="IPR057326">
    <property type="entry name" value="KR_dom"/>
</dbReference>
<reference evidence="5" key="1">
    <citation type="submission" date="2021-01" db="EMBL/GenBank/DDBJ databases">
        <title>Microvirga sp.</title>
        <authorList>
            <person name="Kim M.K."/>
        </authorList>
    </citation>
    <scope>NUCLEOTIDE SEQUENCE</scope>
    <source>
        <strain evidence="5">5420S-16</strain>
    </source>
</reference>
<dbReference type="PRINTS" id="PR00081">
    <property type="entry name" value="GDHRDH"/>
</dbReference>
<dbReference type="InterPro" id="IPR020904">
    <property type="entry name" value="Sc_DH/Rdtase_CS"/>
</dbReference>
<evidence type="ECO:0000259" key="4">
    <source>
        <dbReference type="SMART" id="SM00822"/>
    </source>
</evidence>
<dbReference type="Pfam" id="PF00106">
    <property type="entry name" value="adh_short"/>
    <property type="match status" value="1"/>
</dbReference>
<dbReference type="SUPFAM" id="SSF51735">
    <property type="entry name" value="NAD(P)-binding Rossmann-fold domains"/>
    <property type="match status" value="1"/>
</dbReference>
<comment type="similarity">
    <text evidence="1 3">Belongs to the short-chain dehydrogenases/reductases (SDR) family.</text>
</comment>
<dbReference type="Gene3D" id="3.40.50.720">
    <property type="entry name" value="NAD(P)-binding Rossmann-like Domain"/>
    <property type="match status" value="1"/>
</dbReference>
<dbReference type="RefSeq" id="WP_202060557.1">
    <property type="nucleotide sequence ID" value="NZ_JAEQMY010000018.1"/>
</dbReference>
<accession>A0A936Z7W0</accession>
<dbReference type="NCBIfam" id="NF005495">
    <property type="entry name" value="PRK07109.1"/>
    <property type="match status" value="1"/>
</dbReference>
<gene>
    <name evidence="5" type="ORF">JKG68_14225</name>
</gene>
<protein>
    <submittedName>
        <fullName evidence="5">SDR family oxidoreductase</fullName>
    </submittedName>
</protein>
<dbReference type="PRINTS" id="PR00080">
    <property type="entry name" value="SDRFAMILY"/>
</dbReference>
<dbReference type="InterPro" id="IPR036291">
    <property type="entry name" value="NAD(P)-bd_dom_sf"/>
</dbReference>
<proteinExistence type="inferred from homology"/>
<keyword evidence="2" id="KW-0560">Oxidoreductase</keyword>
<dbReference type="PANTHER" id="PTHR44196">
    <property type="entry name" value="DEHYDROGENASE/REDUCTASE SDR FAMILY MEMBER 7B"/>
    <property type="match status" value="1"/>
</dbReference>
<organism evidence="5 6">
    <name type="scientific">Microvirga aerilata</name>
    <dbReference type="NCBI Taxonomy" id="670292"/>
    <lineage>
        <taxon>Bacteria</taxon>
        <taxon>Pseudomonadati</taxon>
        <taxon>Pseudomonadota</taxon>
        <taxon>Alphaproteobacteria</taxon>
        <taxon>Hyphomicrobiales</taxon>
        <taxon>Methylobacteriaceae</taxon>
        <taxon>Microvirga</taxon>
    </lineage>
</organism>
<evidence type="ECO:0000256" key="3">
    <source>
        <dbReference type="RuleBase" id="RU000363"/>
    </source>
</evidence>
<evidence type="ECO:0000313" key="6">
    <source>
        <dbReference type="Proteomes" id="UP000605848"/>
    </source>
</evidence>
<dbReference type="InterPro" id="IPR002347">
    <property type="entry name" value="SDR_fam"/>
</dbReference>
<comment type="caution">
    <text evidence="5">The sequence shown here is derived from an EMBL/GenBank/DDBJ whole genome shotgun (WGS) entry which is preliminary data.</text>
</comment>
<evidence type="ECO:0000256" key="2">
    <source>
        <dbReference type="ARBA" id="ARBA00023002"/>
    </source>
</evidence>
<sequence length="353" mass="37427">MPHERSQTSAEASRRRVVVITGASAGVGRATAVAFARRGWSVALLARGLKGLEDAKREVEQAGGTGLVLPVDVADPDMVAAAGDRVVAAWGGIDVWVNNAMATIFAPVERITPSEFKRVTEVTYLGQVHGTLAALKHMRRQGAGTIVQVGSALAYRSIPLQSAYCAAKAAARGFTDSLRSELIHESSPIRLTMVHLPAVNTPQFDWARSRLPRRLQPVPPIHDPGVAAEAIVRAAREAPRELWVGTPTIKAILGTMAAPGLLDRLMARRAWDGQMTPDPAEPRTDNLFDPVDGKANLHGRFAPVSKPGAITASDSLVRGVAGAVAVSMVAAAIGLVRHRSSKKASPTEEDPVE</sequence>
<dbReference type="SMART" id="SM00822">
    <property type="entry name" value="PKS_KR"/>
    <property type="match status" value="1"/>
</dbReference>